<feature type="compositionally biased region" description="Polar residues" evidence="1">
    <location>
        <begin position="1"/>
        <end position="14"/>
    </location>
</feature>
<protein>
    <submittedName>
        <fullName evidence="2">Uncharacterized protein</fullName>
    </submittedName>
</protein>
<dbReference type="EMBL" id="JAUJYO010000009">
    <property type="protein sequence ID" value="KAK1309201.1"/>
    <property type="molecule type" value="Genomic_DNA"/>
</dbReference>
<comment type="caution">
    <text evidence="2">The sequence shown here is derived from an EMBL/GenBank/DDBJ whole genome shotgun (WGS) entry which is preliminary data.</text>
</comment>
<proteinExistence type="predicted"/>
<dbReference type="AlphaFoldDB" id="A0AAV9E621"/>
<organism evidence="2 3">
    <name type="scientific">Acorus calamus</name>
    <name type="common">Sweet flag</name>
    <dbReference type="NCBI Taxonomy" id="4465"/>
    <lineage>
        <taxon>Eukaryota</taxon>
        <taxon>Viridiplantae</taxon>
        <taxon>Streptophyta</taxon>
        <taxon>Embryophyta</taxon>
        <taxon>Tracheophyta</taxon>
        <taxon>Spermatophyta</taxon>
        <taxon>Magnoliopsida</taxon>
        <taxon>Liliopsida</taxon>
        <taxon>Acoraceae</taxon>
        <taxon>Acorus</taxon>
    </lineage>
</organism>
<feature type="compositionally biased region" description="Basic and acidic residues" evidence="1">
    <location>
        <begin position="15"/>
        <end position="32"/>
    </location>
</feature>
<accession>A0AAV9E621</accession>
<reference evidence="2" key="1">
    <citation type="journal article" date="2023" name="Nat. Commun.">
        <title>Diploid and tetraploid genomes of Acorus and the evolution of monocots.</title>
        <authorList>
            <person name="Ma L."/>
            <person name="Liu K.W."/>
            <person name="Li Z."/>
            <person name="Hsiao Y.Y."/>
            <person name="Qi Y."/>
            <person name="Fu T."/>
            <person name="Tang G.D."/>
            <person name="Zhang D."/>
            <person name="Sun W.H."/>
            <person name="Liu D.K."/>
            <person name="Li Y."/>
            <person name="Chen G.Z."/>
            <person name="Liu X.D."/>
            <person name="Liao X.Y."/>
            <person name="Jiang Y.T."/>
            <person name="Yu X."/>
            <person name="Hao Y."/>
            <person name="Huang J."/>
            <person name="Zhao X.W."/>
            <person name="Ke S."/>
            <person name="Chen Y.Y."/>
            <person name="Wu W.L."/>
            <person name="Hsu J.L."/>
            <person name="Lin Y.F."/>
            <person name="Huang M.D."/>
            <person name="Li C.Y."/>
            <person name="Huang L."/>
            <person name="Wang Z.W."/>
            <person name="Zhao X."/>
            <person name="Zhong W.Y."/>
            <person name="Peng D.H."/>
            <person name="Ahmad S."/>
            <person name="Lan S."/>
            <person name="Zhang J.S."/>
            <person name="Tsai W.C."/>
            <person name="Van de Peer Y."/>
            <person name="Liu Z.J."/>
        </authorList>
    </citation>
    <scope>NUCLEOTIDE SEQUENCE</scope>
    <source>
        <strain evidence="2">CP</strain>
    </source>
</reference>
<gene>
    <name evidence="2" type="ORF">QJS10_CPA09g01099</name>
</gene>
<evidence type="ECO:0000313" key="3">
    <source>
        <dbReference type="Proteomes" id="UP001180020"/>
    </source>
</evidence>
<keyword evidence="3" id="KW-1185">Reference proteome</keyword>
<dbReference type="Proteomes" id="UP001180020">
    <property type="component" value="Unassembled WGS sequence"/>
</dbReference>
<evidence type="ECO:0000256" key="1">
    <source>
        <dbReference type="SAM" id="MobiDB-lite"/>
    </source>
</evidence>
<reference evidence="2" key="2">
    <citation type="submission" date="2023-06" db="EMBL/GenBank/DDBJ databases">
        <authorList>
            <person name="Ma L."/>
            <person name="Liu K.-W."/>
            <person name="Li Z."/>
            <person name="Hsiao Y.-Y."/>
            <person name="Qi Y."/>
            <person name="Fu T."/>
            <person name="Tang G."/>
            <person name="Zhang D."/>
            <person name="Sun W.-H."/>
            <person name="Liu D.-K."/>
            <person name="Li Y."/>
            <person name="Chen G.-Z."/>
            <person name="Liu X.-D."/>
            <person name="Liao X.-Y."/>
            <person name="Jiang Y.-T."/>
            <person name="Yu X."/>
            <person name="Hao Y."/>
            <person name="Huang J."/>
            <person name="Zhao X.-W."/>
            <person name="Ke S."/>
            <person name="Chen Y.-Y."/>
            <person name="Wu W.-L."/>
            <person name="Hsu J.-L."/>
            <person name="Lin Y.-F."/>
            <person name="Huang M.-D."/>
            <person name="Li C.-Y."/>
            <person name="Huang L."/>
            <person name="Wang Z.-W."/>
            <person name="Zhao X."/>
            <person name="Zhong W.-Y."/>
            <person name="Peng D.-H."/>
            <person name="Ahmad S."/>
            <person name="Lan S."/>
            <person name="Zhang J.-S."/>
            <person name="Tsai W.-C."/>
            <person name="Van De Peer Y."/>
            <person name="Liu Z.-J."/>
        </authorList>
    </citation>
    <scope>NUCLEOTIDE SEQUENCE</scope>
    <source>
        <strain evidence="2">CP</strain>
        <tissue evidence="2">Leaves</tissue>
    </source>
</reference>
<feature type="region of interest" description="Disordered" evidence="1">
    <location>
        <begin position="1"/>
        <end position="32"/>
    </location>
</feature>
<name>A0AAV9E621_ACOCL</name>
<sequence>MDQRENSSACTDLQNRGDLERDLHNKPIKGEERKEGRLLDSWRVVDEMETLPAHVVVAARWRRSTGLGSAQLSV</sequence>
<evidence type="ECO:0000313" key="2">
    <source>
        <dbReference type="EMBL" id="KAK1309201.1"/>
    </source>
</evidence>